<gene>
    <name evidence="6" type="ordered locus">ambt_12590</name>
</gene>
<dbReference type="HOGENOM" id="CLU_069369_1_0_6"/>
<evidence type="ECO:0000313" key="6">
    <source>
        <dbReference type="EMBL" id="AEF04038.1"/>
    </source>
</evidence>
<dbReference type="PRINTS" id="PR01021">
    <property type="entry name" value="OMPADOMAIN"/>
</dbReference>
<dbReference type="AlphaFoldDB" id="F5ZDS6"/>
<dbReference type="Proteomes" id="UP000000683">
    <property type="component" value="Chromosome"/>
</dbReference>
<reference evidence="6 7" key="1">
    <citation type="journal article" date="2011" name="J. Bacteriol.">
        <title>Complete genome sequence of the polycyclic aromatic hydrocarbon-degrading bacterium Alteromonas sp. strain SN2.</title>
        <authorList>
            <person name="Jin H.M."/>
            <person name="Jeong H."/>
            <person name="Moon E.J."/>
            <person name="Math R.K."/>
            <person name="Lee K."/>
            <person name="Kim H.J."/>
            <person name="Jeon C.O."/>
            <person name="Oh T.K."/>
            <person name="Kim J.F."/>
        </authorList>
    </citation>
    <scope>NUCLEOTIDE SEQUENCE [LARGE SCALE GENOMIC DNA]</scope>
    <source>
        <strain evidence="7">JCM 17741 / KACC 18427 / KCTC 11700BP / SN2</strain>
    </source>
</reference>
<dbReference type="InterPro" id="IPR006665">
    <property type="entry name" value="OmpA-like"/>
</dbReference>
<dbReference type="InterPro" id="IPR006664">
    <property type="entry name" value="OMP_bac"/>
</dbReference>
<keyword evidence="6" id="KW-0282">Flagellum</keyword>
<dbReference type="PANTHER" id="PTHR30329">
    <property type="entry name" value="STATOR ELEMENT OF FLAGELLAR MOTOR COMPLEX"/>
    <property type="match status" value="1"/>
</dbReference>
<dbReference type="Gene3D" id="2.60.40.2540">
    <property type="match status" value="1"/>
</dbReference>
<dbReference type="KEGG" id="alt:ambt_12590"/>
<feature type="domain" description="OmpA-like" evidence="5">
    <location>
        <begin position="176"/>
        <end position="292"/>
    </location>
</feature>
<keyword evidence="2 3" id="KW-0472">Membrane</keyword>
<name>F5ZDS6_ALTNA</name>
<dbReference type="CDD" id="cd07185">
    <property type="entry name" value="OmpA_C-like"/>
    <property type="match status" value="1"/>
</dbReference>
<evidence type="ECO:0000256" key="1">
    <source>
        <dbReference type="ARBA" id="ARBA00004442"/>
    </source>
</evidence>
<keyword evidence="7" id="KW-1185">Reference proteome</keyword>
<feature type="signal peptide" evidence="4">
    <location>
        <begin position="1"/>
        <end position="26"/>
    </location>
</feature>
<accession>F5ZDS6</accession>
<dbReference type="InterPro" id="IPR036737">
    <property type="entry name" value="OmpA-like_sf"/>
</dbReference>
<feature type="chain" id="PRO_5003336891" evidence="4">
    <location>
        <begin position="27"/>
        <end position="292"/>
    </location>
</feature>
<dbReference type="eggNOG" id="COG2885">
    <property type="taxonomic scope" value="Bacteria"/>
</dbReference>
<evidence type="ECO:0000256" key="3">
    <source>
        <dbReference type="PROSITE-ProRule" id="PRU00473"/>
    </source>
</evidence>
<keyword evidence="6" id="KW-0969">Cilium</keyword>
<dbReference type="Pfam" id="PF00691">
    <property type="entry name" value="OmpA"/>
    <property type="match status" value="1"/>
</dbReference>
<dbReference type="GO" id="GO:0009279">
    <property type="term" value="C:cell outer membrane"/>
    <property type="evidence" value="ECO:0007669"/>
    <property type="project" value="UniProtKB-SubCell"/>
</dbReference>
<sequence length="292" mass="33458">MGIVVKRKFGLLIPLFFTTVASGAMRQYSATVETSNWEVVDASRLQCTLNHPLPGYGDAMFTSVASKRLNMEFELDMHLLPNRFDVAAVYSVPPKWMPGVAPKTIADMTLRTQYNGDLPQDAAWTMLSELEKGFWPTIYYQDWYNEYDKVSVALNASNFSMVYRDFVKCVSNLLPYNFDDIAYTVLSYQKNSTELTKYSQKRLTMIGEYLKEDSDLELVLLDGYTDSYGGRWNNEQLSIRRANEVKSYLTTIGVPDDRIQLTGHGEKRHIANNDTRESRAQNRRVVVRLSKS</sequence>
<keyword evidence="6" id="KW-0966">Cell projection</keyword>
<dbReference type="InterPro" id="IPR050330">
    <property type="entry name" value="Bact_OuterMem_StrucFunc"/>
</dbReference>
<dbReference type="Pfam" id="PF18393">
    <property type="entry name" value="MotY_N"/>
    <property type="match status" value="1"/>
</dbReference>
<proteinExistence type="predicted"/>
<comment type="subcellular location">
    <subcellularLocation>
        <location evidence="1">Cell outer membrane</location>
    </subcellularLocation>
</comment>
<evidence type="ECO:0000259" key="5">
    <source>
        <dbReference type="PROSITE" id="PS51123"/>
    </source>
</evidence>
<evidence type="ECO:0000256" key="2">
    <source>
        <dbReference type="ARBA" id="ARBA00023136"/>
    </source>
</evidence>
<dbReference type="EMBL" id="CP002339">
    <property type="protein sequence ID" value="AEF04038.1"/>
    <property type="molecule type" value="Genomic_DNA"/>
</dbReference>
<dbReference type="PANTHER" id="PTHR30329:SF17">
    <property type="entry name" value="LIPOPROTEIN YFIB-RELATED"/>
    <property type="match status" value="1"/>
</dbReference>
<dbReference type="PROSITE" id="PS51123">
    <property type="entry name" value="OMPA_2"/>
    <property type="match status" value="1"/>
</dbReference>
<dbReference type="InterPro" id="IPR041544">
    <property type="entry name" value="MotY_N"/>
</dbReference>
<keyword evidence="4" id="KW-0732">Signal</keyword>
<protein>
    <submittedName>
        <fullName evidence="6">Sodium-type flagellar protein MotY</fullName>
    </submittedName>
</protein>
<dbReference type="SUPFAM" id="SSF103088">
    <property type="entry name" value="OmpA-like"/>
    <property type="match status" value="1"/>
</dbReference>
<evidence type="ECO:0000256" key="4">
    <source>
        <dbReference type="SAM" id="SignalP"/>
    </source>
</evidence>
<dbReference type="Gene3D" id="3.30.1330.60">
    <property type="entry name" value="OmpA-like domain"/>
    <property type="match status" value="1"/>
</dbReference>
<evidence type="ECO:0000313" key="7">
    <source>
        <dbReference type="Proteomes" id="UP000000683"/>
    </source>
</evidence>
<dbReference type="PRINTS" id="PR01023">
    <property type="entry name" value="NAFLGMOTY"/>
</dbReference>
<organism evidence="6 7">
    <name type="scientific">Alteromonas naphthalenivorans</name>
    <dbReference type="NCBI Taxonomy" id="715451"/>
    <lineage>
        <taxon>Bacteria</taxon>
        <taxon>Pseudomonadati</taxon>
        <taxon>Pseudomonadota</taxon>
        <taxon>Gammaproteobacteria</taxon>
        <taxon>Alteromonadales</taxon>
        <taxon>Alteromonadaceae</taxon>
        <taxon>Alteromonas/Salinimonas group</taxon>
        <taxon>Alteromonas</taxon>
    </lineage>
</organism>